<accession>Q0EVZ8</accession>
<dbReference type="AlphaFoldDB" id="Q0EVZ8"/>
<evidence type="ECO:0000313" key="3">
    <source>
        <dbReference type="Proteomes" id="UP000005297"/>
    </source>
</evidence>
<dbReference type="OrthoDB" id="5294239at2"/>
<feature type="transmembrane region" description="Helical" evidence="1">
    <location>
        <begin position="120"/>
        <end position="141"/>
    </location>
</feature>
<proteinExistence type="predicted"/>
<sequence length="204" mass="22612">MMEEWLPIIIRQLILYSLPVLVSLTCVAMFESRFTGSSQPHPFSAIAGRAVWLPLLASMAFHRGMIITLNGQMGRGGKAAATRLIAHLLLCLTGFLLYTWSLSHTAPVGLPPLHHWWAKVLMFFNLCMASMHLLPLPGQLFGEALLQSRYGTIIASAFEQRYAWLIMTLLAASPLLDLLLGTTLVFPVYESISSSAMHWSQQTG</sequence>
<gene>
    <name evidence="2" type="ORF">SPV1_13007</name>
</gene>
<feature type="transmembrane region" description="Helical" evidence="1">
    <location>
        <begin position="162"/>
        <end position="189"/>
    </location>
</feature>
<comment type="caution">
    <text evidence="2">The sequence shown here is derived from an EMBL/GenBank/DDBJ whole genome shotgun (WGS) entry which is preliminary data.</text>
</comment>
<dbReference type="EMBL" id="AATS01000023">
    <property type="protein sequence ID" value="EAU53470.1"/>
    <property type="molecule type" value="Genomic_DNA"/>
</dbReference>
<keyword evidence="1" id="KW-1133">Transmembrane helix</keyword>
<evidence type="ECO:0000313" key="2">
    <source>
        <dbReference type="EMBL" id="EAU53470.1"/>
    </source>
</evidence>
<dbReference type="STRING" id="314344.AL013_10000"/>
<keyword evidence="3" id="KW-1185">Reference proteome</keyword>
<organism evidence="2 3">
    <name type="scientific">Mariprofundus ferrooxydans PV-1</name>
    <dbReference type="NCBI Taxonomy" id="314345"/>
    <lineage>
        <taxon>Bacteria</taxon>
        <taxon>Pseudomonadati</taxon>
        <taxon>Pseudomonadota</taxon>
        <taxon>Candidatius Mariprofundia</taxon>
        <taxon>Mariprofundales</taxon>
        <taxon>Mariprofundaceae</taxon>
        <taxon>Mariprofundus</taxon>
    </lineage>
</organism>
<feature type="transmembrane region" description="Helical" evidence="1">
    <location>
        <begin position="81"/>
        <end position="100"/>
    </location>
</feature>
<evidence type="ECO:0000256" key="1">
    <source>
        <dbReference type="SAM" id="Phobius"/>
    </source>
</evidence>
<feature type="transmembrane region" description="Helical" evidence="1">
    <location>
        <begin position="50"/>
        <end position="69"/>
    </location>
</feature>
<dbReference type="InParanoid" id="Q0EVZ8"/>
<reference evidence="2 3" key="1">
    <citation type="submission" date="2006-09" db="EMBL/GenBank/DDBJ databases">
        <authorList>
            <person name="Emerson D."/>
            <person name="Ferriera S."/>
            <person name="Johnson J."/>
            <person name="Kravitz S."/>
            <person name="Halpern A."/>
            <person name="Remington K."/>
            <person name="Beeson K."/>
            <person name="Tran B."/>
            <person name="Rogers Y.-H."/>
            <person name="Friedman R."/>
            <person name="Venter J.C."/>
        </authorList>
    </citation>
    <scope>NUCLEOTIDE SEQUENCE [LARGE SCALE GENOMIC DNA]</scope>
    <source>
        <strain evidence="2 3">PV-1</strain>
    </source>
</reference>
<dbReference type="HOGENOM" id="CLU_1341933_0_0_0"/>
<protein>
    <submittedName>
        <fullName evidence="2">Uncharacterized protein</fullName>
    </submittedName>
</protein>
<name>Q0EVZ8_9PROT</name>
<keyword evidence="1" id="KW-0812">Transmembrane</keyword>
<dbReference type="Proteomes" id="UP000005297">
    <property type="component" value="Unassembled WGS sequence"/>
</dbReference>
<feature type="transmembrane region" description="Helical" evidence="1">
    <location>
        <begin position="12"/>
        <end position="30"/>
    </location>
</feature>
<keyword evidence="1" id="KW-0472">Membrane</keyword>